<reference evidence="5 6" key="1">
    <citation type="submission" date="2024-09" db="EMBL/GenBank/DDBJ databases">
        <authorList>
            <person name="Sun Q."/>
            <person name="Mori K."/>
        </authorList>
    </citation>
    <scope>NUCLEOTIDE SEQUENCE [LARGE SCALE GENOMIC DNA]</scope>
    <source>
        <strain evidence="5 6">TISTR 1856</strain>
    </source>
</reference>
<dbReference type="Proteomes" id="UP001589748">
    <property type="component" value="Unassembled WGS sequence"/>
</dbReference>
<gene>
    <name evidence="5" type="ORF">ACFFVI_13000</name>
</gene>
<sequence>MPGTAPPGTTVDAWPALLDLARETDPGRLASGLDALGSAELVDRYARLLLAGPDAVVAQLGQSLDGCVATRSGDACFVTGEADREHLHRLRALVDAVVVGPGTVAADDPQLTVRAVVGPHPVRVVLDPRGTLAGARLLREPDVLWLRGGTGAPASPGAEVVRLPPEGFAPRAIRRLLAARGLGRVLVEGGGRTVSAWIDAGQVDLLFLTVAPFVIGAGGRRGLALADVEPLAAVPRPPVRRHLLGADVCFELDLRRR</sequence>
<dbReference type="SUPFAM" id="SSF53597">
    <property type="entry name" value="Dihydrofolate reductase-like"/>
    <property type="match status" value="1"/>
</dbReference>
<keyword evidence="3" id="KW-0560">Oxidoreductase</keyword>
<feature type="domain" description="Bacterial bifunctional deaminase-reductase C-terminal" evidence="4">
    <location>
        <begin position="56"/>
        <end position="221"/>
    </location>
</feature>
<dbReference type="PANTHER" id="PTHR38011">
    <property type="entry name" value="DIHYDROFOLATE REDUCTASE FAMILY PROTEIN (AFU_ORTHOLOGUE AFUA_8G06820)"/>
    <property type="match status" value="1"/>
</dbReference>
<comment type="pathway">
    <text evidence="1">Cofactor biosynthesis; riboflavin biosynthesis.</text>
</comment>
<dbReference type="InterPro" id="IPR002734">
    <property type="entry name" value="RibDG_C"/>
</dbReference>
<dbReference type="RefSeq" id="WP_380137739.1">
    <property type="nucleotide sequence ID" value="NZ_JBHLUI010000008.1"/>
</dbReference>
<evidence type="ECO:0000313" key="6">
    <source>
        <dbReference type="Proteomes" id="UP001589748"/>
    </source>
</evidence>
<dbReference type="Pfam" id="PF01872">
    <property type="entry name" value="RibD_C"/>
    <property type="match status" value="1"/>
</dbReference>
<protein>
    <submittedName>
        <fullName evidence="5">RibD family protein</fullName>
    </submittedName>
</protein>
<evidence type="ECO:0000256" key="1">
    <source>
        <dbReference type="ARBA" id="ARBA00005104"/>
    </source>
</evidence>
<keyword evidence="2" id="KW-0521">NADP</keyword>
<evidence type="ECO:0000256" key="3">
    <source>
        <dbReference type="ARBA" id="ARBA00023002"/>
    </source>
</evidence>
<dbReference type="EMBL" id="JBHMDM010000007">
    <property type="protein sequence ID" value="MFB9377882.1"/>
    <property type="molecule type" value="Genomic_DNA"/>
</dbReference>
<evidence type="ECO:0000313" key="5">
    <source>
        <dbReference type="EMBL" id="MFB9377882.1"/>
    </source>
</evidence>
<dbReference type="InterPro" id="IPR050765">
    <property type="entry name" value="Riboflavin_Biosynth_HTPR"/>
</dbReference>
<dbReference type="Gene3D" id="3.40.430.10">
    <property type="entry name" value="Dihydrofolate Reductase, subunit A"/>
    <property type="match status" value="1"/>
</dbReference>
<name>A0ABV5LUX8_9ACTN</name>
<organism evidence="5 6">
    <name type="scientific">Kineococcus gynurae</name>
    <dbReference type="NCBI Taxonomy" id="452979"/>
    <lineage>
        <taxon>Bacteria</taxon>
        <taxon>Bacillati</taxon>
        <taxon>Actinomycetota</taxon>
        <taxon>Actinomycetes</taxon>
        <taxon>Kineosporiales</taxon>
        <taxon>Kineosporiaceae</taxon>
        <taxon>Kineococcus</taxon>
    </lineage>
</organism>
<dbReference type="PANTHER" id="PTHR38011:SF7">
    <property type="entry name" value="2,5-DIAMINO-6-RIBOSYLAMINO-4(3H)-PYRIMIDINONE 5'-PHOSPHATE REDUCTASE"/>
    <property type="match status" value="1"/>
</dbReference>
<accession>A0ABV5LUX8</accession>
<evidence type="ECO:0000259" key="4">
    <source>
        <dbReference type="Pfam" id="PF01872"/>
    </source>
</evidence>
<comment type="caution">
    <text evidence="5">The sequence shown here is derived from an EMBL/GenBank/DDBJ whole genome shotgun (WGS) entry which is preliminary data.</text>
</comment>
<keyword evidence="6" id="KW-1185">Reference proteome</keyword>
<proteinExistence type="predicted"/>
<dbReference type="InterPro" id="IPR024072">
    <property type="entry name" value="DHFR-like_dom_sf"/>
</dbReference>
<evidence type="ECO:0000256" key="2">
    <source>
        <dbReference type="ARBA" id="ARBA00022857"/>
    </source>
</evidence>